<dbReference type="InterPro" id="IPR011256">
    <property type="entry name" value="Reg_factor_effector_dom_sf"/>
</dbReference>
<gene>
    <name evidence="3" type="ORF">D8794_09195</name>
    <name evidence="2" type="ORF">MK546_03630</name>
</gene>
<accession>A0A0F2CWB7</accession>
<reference evidence="3 4" key="1">
    <citation type="submission" date="2018-11" db="EMBL/GenBank/DDBJ databases">
        <title>Species Designations Belie Phenotypic and Genotypic Heterogeneity in Oral Streptococci.</title>
        <authorList>
            <person name="Velsko I."/>
        </authorList>
    </citation>
    <scope>NUCLEOTIDE SEQUENCE [LARGE SCALE GENOMIC DNA]</scope>
    <source>
        <strain evidence="3 4">A54</strain>
    </source>
</reference>
<dbReference type="RefSeq" id="WP_005591305.1">
    <property type="nucleotide sequence ID" value="NZ_JAKUYZ010000006.1"/>
</dbReference>
<evidence type="ECO:0000313" key="3">
    <source>
        <dbReference type="EMBL" id="RSJ84521.1"/>
    </source>
</evidence>
<evidence type="ECO:0000259" key="1">
    <source>
        <dbReference type="Pfam" id="PF14526"/>
    </source>
</evidence>
<dbReference type="Proteomes" id="UP001208029">
    <property type="component" value="Unassembled WGS sequence"/>
</dbReference>
<name>A0A0F2CWB7_STRCR</name>
<dbReference type="EMBL" id="JAKUYZ010000006">
    <property type="protein sequence ID" value="MCY7221181.1"/>
    <property type="molecule type" value="Genomic_DNA"/>
</dbReference>
<dbReference type="Gene3D" id="3.20.80.10">
    <property type="entry name" value="Regulatory factor, effector binding domain"/>
    <property type="match status" value="1"/>
</dbReference>
<evidence type="ECO:0000313" key="4">
    <source>
        <dbReference type="Proteomes" id="UP000277890"/>
    </source>
</evidence>
<proteinExistence type="predicted"/>
<dbReference type="AlphaFoldDB" id="A0A0F2CWB7"/>
<dbReference type="OrthoDB" id="3173400at2"/>
<reference evidence="2" key="2">
    <citation type="journal article" date="2022" name="Med Res Arch">
        <title>Genomic identification of streptococcal strains and relation to clinical characteristics. A substudy to The Partial Oral Treatment of Endocarditis (POET) Trial.</title>
        <authorList>
            <person name="Christensen J."/>
            <person name="Jensen C."/>
            <person name="Dargis R."/>
            <person name="Nielsen X."/>
            <person name="Pries- Heje M."/>
            <person name="Wiingaard C."/>
            <person name="Ihlemann N."/>
            <person name="Gill S."/>
            <person name="Bruun N."/>
            <person name="Elming H."/>
            <person name="Povlsen J."/>
            <person name="Madsen T."/>
            <person name="Jensen K."/>
            <person name="Fuursted K."/>
            <person name="Ostergaard L."/>
            <person name="Christiansen U."/>
            <person name="Rosenvinge F."/>
            <person name="Helweg-Larsen J."/>
            <person name="Fosbol E."/>
            <person name="Kober L."/>
            <person name="Torp-Pedersen C."/>
            <person name="Tonder N."/>
            <person name="Moser C."/>
            <person name="Iversen K."/>
            <person name="Bundgaard H."/>
        </authorList>
    </citation>
    <scope>NUCLEOTIDE SEQUENCE</scope>
    <source>
        <strain evidence="2">K13014465</strain>
    </source>
</reference>
<comment type="caution">
    <text evidence="3">The sequence shown here is derived from an EMBL/GenBank/DDBJ whole genome shotgun (WGS) entry which is preliminary data.</text>
</comment>
<dbReference type="EMBL" id="RJPQ01000013">
    <property type="protein sequence ID" value="RSJ84521.1"/>
    <property type="molecule type" value="Genomic_DNA"/>
</dbReference>
<dbReference type="Pfam" id="PF14526">
    <property type="entry name" value="Cass2"/>
    <property type="match status" value="1"/>
</dbReference>
<evidence type="ECO:0000313" key="2">
    <source>
        <dbReference type="EMBL" id="MCY7221181.1"/>
    </source>
</evidence>
<dbReference type="Proteomes" id="UP000277890">
    <property type="component" value="Unassembled WGS sequence"/>
</dbReference>
<feature type="domain" description="Integron-associated effector binding protein" evidence="1">
    <location>
        <begin position="19"/>
        <end position="131"/>
    </location>
</feature>
<reference evidence="2" key="3">
    <citation type="submission" date="2022-02" db="EMBL/GenBank/DDBJ databases">
        <authorList>
            <person name="Christensen J.J.E."/>
            <person name="Jensen C.S."/>
            <person name="Nielsen X.C."/>
            <person name="Dargis R."/>
        </authorList>
    </citation>
    <scope>NUCLEOTIDE SEQUENCE</scope>
    <source>
        <strain evidence="2">K13014465</strain>
    </source>
</reference>
<dbReference type="GeneID" id="48422541"/>
<dbReference type="InterPro" id="IPR029441">
    <property type="entry name" value="Cass2"/>
</dbReference>
<sequence length="137" mass="16126">MFLKIISSISTNNFQDPNMMEKINHLWQEHQKEVEEAFAQGLPIYAVYHDYASDYKGDYSLSLCSLSDKEDWDFDTSEQTYQVFEVDTSDSKGCLHTWQQIWRAEEARELQRQYSIDFEKYDPDQTVSIFIATPNNG</sequence>
<protein>
    <submittedName>
        <fullName evidence="2">GyrI-like domain-containing protein</fullName>
    </submittedName>
</protein>
<organism evidence="3 4">
    <name type="scientific">Streptococcus cristatus</name>
    <dbReference type="NCBI Taxonomy" id="45634"/>
    <lineage>
        <taxon>Bacteria</taxon>
        <taxon>Bacillati</taxon>
        <taxon>Bacillota</taxon>
        <taxon>Bacilli</taxon>
        <taxon>Lactobacillales</taxon>
        <taxon>Streptococcaceae</taxon>
        <taxon>Streptococcus</taxon>
    </lineage>
</organism>